<keyword evidence="3" id="KW-1185">Reference proteome</keyword>
<protein>
    <submittedName>
        <fullName evidence="2">Calreticulin 3</fullName>
    </submittedName>
</protein>
<dbReference type="InterPro" id="IPR001580">
    <property type="entry name" value="Calret/calnex"/>
</dbReference>
<dbReference type="Pfam" id="PF00262">
    <property type="entry name" value="Calreticulin"/>
    <property type="match status" value="1"/>
</dbReference>
<reference evidence="2 3" key="1">
    <citation type="journal article" date="2018" name="Mol. Plant">
        <title>The genome of Artemisia annua provides insight into the evolution of Asteraceae family and artemisinin biosynthesis.</title>
        <authorList>
            <person name="Shen Q."/>
            <person name="Zhang L."/>
            <person name="Liao Z."/>
            <person name="Wang S."/>
            <person name="Yan T."/>
            <person name="Shi P."/>
            <person name="Liu M."/>
            <person name="Fu X."/>
            <person name="Pan Q."/>
            <person name="Wang Y."/>
            <person name="Lv Z."/>
            <person name="Lu X."/>
            <person name="Zhang F."/>
            <person name="Jiang W."/>
            <person name="Ma Y."/>
            <person name="Chen M."/>
            <person name="Hao X."/>
            <person name="Li L."/>
            <person name="Tang Y."/>
            <person name="Lv G."/>
            <person name="Zhou Y."/>
            <person name="Sun X."/>
            <person name="Brodelius P.E."/>
            <person name="Rose J.K.C."/>
            <person name="Tang K."/>
        </authorList>
    </citation>
    <scope>NUCLEOTIDE SEQUENCE [LARGE SCALE GENOMIC DNA]</scope>
    <source>
        <strain evidence="3">cv. Huhao1</strain>
        <tissue evidence="2">Leaf</tissue>
    </source>
</reference>
<dbReference type="Gene3D" id="2.10.250.10">
    <property type="entry name" value="Calreticulin/calnexin, P domain"/>
    <property type="match status" value="3"/>
</dbReference>
<comment type="similarity">
    <text evidence="1">Belongs to the calreticulin family.</text>
</comment>
<dbReference type="OrthoDB" id="10667570at2759"/>
<dbReference type="GO" id="GO:0005509">
    <property type="term" value="F:calcium ion binding"/>
    <property type="evidence" value="ECO:0007669"/>
    <property type="project" value="InterPro"/>
</dbReference>
<dbReference type="SUPFAM" id="SSF63887">
    <property type="entry name" value="P-domain of calnexin/calreticulin"/>
    <property type="match status" value="3"/>
</dbReference>
<dbReference type="STRING" id="35608.A0A2U1KTN0"/>
<dbReference type="GO" id="GO:0005789">
    <property type="term" value="C:endoplasmic reticulum membrane"/>
    <property type="evidence" value="ECO:0007669"/>
    <property type="project" value="TreeGrafter"/>
</dbReference>
<keyword evidence="1" id="KW-0143">Chaperone</keyword>
<dbReference type="GO" id="GO:0051082">
    <property type="term" value="F:unfolded protein binding"/>
    <property type="evidence" value="ECO:0007669"/>
    <property type="project" value="InterPro"/>
</dbReference>
<dbReference type="InterPro" id="IPR009033">
    <property type="entry name" value="Calreticulin/calnexin_P_dom_sf"/>
</dbReference>
<evidence type="ECO:0000313" key="3">
    <source>
        <dbReference type="Proteomes" id="UP000245207"/>
    </source>
</evidence>
<dbReference type="EMBL" id="PKPP01014048">
    <property type="protein sequence ID" value="PWA40110.1"/>
    <property type="molecule type" value="Genomic_DNA"/>
</dbReference>
<name>A0A2U1KTN0_ARTAN</name>
<sequence length="292" mass="32484">MGGKCSIGTVVVAVGKPKFSQRNETYNADFNRIRSSLMETTTGKILYGLHDIDGASDIIIVDGETDKLAVCQLSNLHLSMKSVLFYVLGSMHDIWDENEDGIWRAPKIQNPAYKGPWKPKVDGETDKLAVCQLSNLHLSMKSVLFYVLGSMHDIWDENEDGIWRAPKIQNPAYKGPWKPKHDIWDENEDGIWRAPKIQNPAYKGPWKPKAINKDLSYRAACGPKYRVLSPAIMMGRGITSYGESQPSTGLQQETDVHSGMTGKSKLKVDEHAFSLVVLVYGGGGKLMLDSID</sequence>
<accession>A0A2U1KTN0</accession>
<organism evidence="2 3">
    <name type="scientific">Artemisia annua</name>
    <name type="common">Sweet wormwood</name>
    <dbReference type="NCBI Taxonomy" id="35608"/>
    <lineage>
        <taxon>Eukaryota</taxon>
        <taxon>Viridiplantae</taxon>
        <taxon>Streptophyta</taxon>
        <taxon>Embryophyta</taxon>
        <taxon>Tracheophyta</taxon>
        <taxon>Spermatophyta</taxon>
        <taxon>Magnoliopsida</taxon>
        <taxon>eudicotyledons</taxon>
        <taxon>Gunneridae</taxon>
        <taxon>Pentapetalae</taxon>
        <taxon>asterids</taxon>
        <taxon>campanulids</taxon>
        <taxon>Asterales</taxon>
        <taxon>Asteraceae</taxon>
        <taxon>Asteroideae</taxon>
        <taxon>Anthemideae</taxon>
        <taxon>Artemisiinae</taxon>
        <taxon>Artemisia</taxon>
    </lineage>
</organism>
<dbReference type="GO" id="GO:0036503">
    <property type="term" value="P:ERAD pathway"/>
    <property type="evidence" value="ECO:0007669"/>
    <property type="project" value="TreeGrafter"/>
</dbReference>
<dbReference type="PANTHER" id="PTHR11073">
    <property type="entry name" value="CALRETICULIN AND CALNEXIN"/>
    <property type="match status" value="1"/>
</dbReference>
<dbReference type="GO" id="GO:0006457">
    <property type="term" value="P:protein folding"/>
    <property type="evidence" value="ECO:0007669"/>
    <property type="project" value="InterPro"/>
</dbReference>
<evidence type="ECO:0000256" key="1">
    <source>
        <dbReference type="RuleBase" id="RU362126"/>
    </source>
</evidence>
<dbReference type="Proteomes" id="UP000245207">
    <property type="component" value="Unassembled WGS sequence"/>
</dbReference>
<dbReference type="PANTHER" id="PTHR11073:SF45">
    <property type="entry name" value="CALRETICULIN-3"/>
    <property type="match status" value="1"/>
</dbReference>
<evidence type="ECO:0000313" key="2">
    <source>
        <dbReference type="EMBL" id="PWA40110.1"/>
    </source>
</evidence>
<keyword evidence="1" id="KW-0256">Endoplasmic reticulum</keyword>
<gene>
    <name evidence="2" type="ORF">CTI12_AA565910</name>
</gene>
<proteinExistence type="inferred from homology"/>
<dbReference type="AlphaFoldDB" id="A0A2U1KTN0"/>
<comment type="caution">
    <text evidence="2">The sequence shown here is derived from an EMBL/GenBank/DDBJ whole genome shotgun (WGS) entry which is preliminary data.</text>
</comment>